<proteinExistence type="predicted"/>
<sequence>MTGKELIFVFAALMLALILLLLRLRGNVSRQRQEAKRRAVVGRMLDLAQTQNEIFEINVLDGQAHKGLAGLLQRISDGQLVLDVFSYAPHGLTGLSAEIYFRATLPEGSTFYKFHTTILNVDPGRSRSLLTVTAPLDLDVGQKRTFIRVQPPSRSIRVLAFWKLGLAQPLPAQTSEIGKPFTYAKRGMKDAPLCIEDISGTGLALRFPMPDPENRPVDLDKGSRILCLVIFEAGREERVITFWCACEVVHTREIKMDKPALILGVRFTNWAILEPGGTEISWFHCSPTHGVLPITQWVMYLDMVQRKLL</sequence>
<dbReference type="Proteomes" id="UP000292919">
    <property type="component" value="Unassembled WGS sequence"/>
</dbReference>
<reference evidence="2 3" key="1">
    <citation type="submission" date="2018-12" db="EMBL/GenBank/DDBJ databases">
        <title>First genome draft of Desulfovibrio legallis sp. nov.</title>
        <authorList>
            <person name="Ben Dhia O."/>
            <person name="Najjari A."/>
            <person name="Ferjani R."/>
            <person name="Fhoula I."/>
            <person name="Fardeau M.-L."/>
            <person name="Boudabbous A."/>
            <person name="Ouzari H.I."/>
        </authorList>
    </citation>
    <scope>NUCLEOTIDE SEQUENCE [LARGE SCALE GENOMIC DNA]</scope>
    <source>
        <strain evidence="2 3">H1T</strain>
    </source>
</reference>
<keyword evidence="1" id="KW-1133">Transmembrane helix</keyword>
<keyword evidence="1" id="KW-0472">Membrane</keyword>
<dbReference type="RefSeq" id="WP_118229554.1">
    <property type="nucleotide sequence ID" value="NZ_DBFBQU010000056.1"/>
</dbReference>
<protein>
    <submittedName>
        <fullName evidence="2">Uncharacterized protein</fullName>
    </submittedName>
</protein>
<evidence type="ECO:0000313" key="3">
    <source>
        <dbReference type="Proteomes" id="UP000292919"/>
    </source>
</evidence>
<keyword evidence="1" id="KW-0812">Transmembrane</keyword>
<evidence type="ECO:0000256" key="1">
    <source>
        <dbReference type="SAM" id="Phobius"/>
    </source>
</evidence>
<name>A0A6H3F6H3_9BACT</name>
<accession>A0A6H3F6H3</accession>
<keyword evidence="3" id="KW-1185">Reference proteome</keyword>
<organism evidence="2 3">
    <name type="scientific">Desulfovibrio legallii</name>
    <dbReference type="NCBI Taxonomy" id="571438"/>
    <lineage>
        <taxon>Bacteria</taxon>
        <taxon>Pseudomonadati</taxon>
        <taxon>Thermodesulfobacteriota</taxon>
        <taxon>Desulfovibrionia</taxon>
        <taxon>Desulfovibrionales</taxon>
        <taxon>Desulfovibrionaceae</taxon>
        <taxon>Desulfovibrio</taxon>
    </lineage>
</organism>
<dbReference type="EMBL" id="SIXC01000016">
    <property type="protein sequence ID" value="TBH78398.1"/>
    <property type="molecule type" value="Genomic_DNA"/>
</dbReference>
<dbReference type="AlphaFoldDB" id="A0A6H3F6H3"/>
<evidence type="ECO:0000313" key="2">
    <source>
        <dbReference type="EMBL" id="TBH78398.1"/>
    </source>
</evidence>
<gene>
    <name evidence="2" type="ORF">EB812_10805</name>
</gene>
<feature type="transmembrane region" description="Helical" evidence="1">
    <location>
        <begin position="6"/>
        <end position="24"/>
    </location>
</feature>
<comment type="caution">
    <text evidence="2">The sequence shown here is derived from an EMBL/GenBank/DDBJ whole genome shotgun (WGS) entry which is preliminary data.</text>
</comment>